<keyword evidence="3" id="KW-1185">Reference proteome</keyword>
<name>S4W2M5_9VIRU</name>
<gene>
    <name evidence="2" type="ORF">psal_cds_589</name>
</gene>
<dbReference type="RefSeq" id="YP_008437521.1">
    <property type="nucleotide sequence ID" value="NC_022098.1"/>
</dbReference>
<sequence>MQTASAKCLDYALRRHGTIWATLDCGWHCAPNDVSAHAACIRILREHNIKPHWTAEHFTWTTDHPCAEAAAHGHLDCLRYAHENGCRWDDVICTEAAAGGHVDALRYAHENGCPWDENTCANAAKEGHVDCLRYAHEHECPWDVWTWWNAARSGNLDCLQYAHENGLPWSTPYDFQVLYDYSRCTDAITDDQRACLRYIRQHARRDGDPDCAACRRSMVELDLGFLKDPPGDPAPRQSPPVKRSRTG</sequence>
<dbReference type="Proteomes" id="UP000204584">
    <property type="component" value="Segment"/>
</dbReference>
<dbReference type="InterPro" id="IPR052050">
    <property type="entry name" value="SecEffector_AnkRepeat"/>
</dbReference>
<organism evidence="2 3">
    <name type="scientific">Pandoravirus salinus</name>
    <dbReference type="NCBI Taxonomy" id="1349410"/>
    <lineage>
        <taxon>Viruses</taxon>
        <taxon>Pandoravirus</taxon>
    </lineage>
</organism>
<reference evidence="2 3" key="1">
    <citation type="journal article" date="2013" name="Science">
        <title>Pandoraviruses: amoeba viruses with genomes up to 2.5 Mb reaching that of parasitic eukaryotes.</title>
        <authorList>
            <person name="Philippe N."/>
            <person name="Legendre M."/>
            <person name="Doutre G."/>
            <person name="Coute Y."/>
            <person name="Poirot O."/>
            <person name="Lescot M."/>
            <person name="Arslan D."/>
            <person name="Seltzer V."/>
            <person name="Bertaux L."/>
            <person name="Bruley C."/>
            <person name="Garin J."/>
            <person name="Claverie J.M."/>
            <person name="Abergel C."/>
        </authorList>
    </citation>
    <scope>NUCLEOTIDE SEQUENCE [LARGE SCALE GENOMIC DNA]</scope>
</reference>
<dbReference type="GeneID" id="16606237"/>
<dbReference type="PANTHER" id="PTHR46586">
    <property type="entry name" value="ANKYRIN REPEAT-CONTAINING PROTEIN"/>
    <property type="match status" value="1"/>
</dbReference>
<accession>S4W2M5</accession>
<proteinExistence type="predicted"/>
<dbReference type="Gene3D" id="1.25.40.20">
    <property type="entry name" value="Ankyrin repeat-containing domain"/>
    <property type="match status" value="1"/>
</dbReference>
<dbReference type="Pfam" id="PF13637">
    <property type="entry name" value="Ank_4"/>
    <property type="match status" value="1"/>
</dbReference>
<feature type="region of interest" description="Disordered" evidence="1">
    <location>
        <begin position="225"/>
        <end position="247"/>
    </location>
</feature>
<evidence type="ECO:0000313" key="2">
    <source>
        <dbReference type="EMBL" id="AGO84450.1"/>
    </source>
</evidence>
<dbReference type="InterPro" id="IPR036770">
    <property type="entry name" value="Ankyrin_rpt-contain_sf"/>
</dbReference>
<dbReference type="EMBL" id="KC977571">
    <property type="protein sequence ID" value="AGO84450.1"/>
    <property type="molecule type" value="Genomic_DNA"/>
</dbReference>
<protein>
    <submittedName>
        <fullName evidence="2">Ankyrin repeat domain containing protein</fullName>
    </submittedName>
</protein>
<evidence type="ECO:0000313" key="3">
    <source>
        <dbReference type="Proteomes" id="UP000204584"/>
    </source>
</evidence>
<dbReference type="SUPFAM" id="SSF140860">
    <property type="entry name" value="Pseudo ankyrin repeat-like"/>
    <property type="match status" value="2"/>
</dbReference>
<dbReference type="KEGG" id="vg:16606237"/>
<dbReference type="PANTHER" id="PTHR46586:SF3">
    <property type="entry name" value="ANKYRIN REPEAT-CONTAINING PROTEIN"/>
    <property type="match status" value="1"/>
</dbReference>
<dbReference type="InterPro" id="IPR002110">
    <property type="entry name" value="Ankyrin_rpt"/>
</dbReference>
<evidence type="ECO:0000256" key="1">
    <source>
        <dbReference type="SAM" id="MobiDB-lite"/>
    </source>
</evidence>